<reference evidence="5 6" key="1">
    <citation type="submission" date="2018-01" db="EMBL/GenBank/DDBJ databases">
        <authorList>
            <person name="Gaut B.S."/>
            <person name="Morton B.R."/>
            <person name="Clegg M.T."/>
            <person name="Duvall M.R."/>
        </authorList>
    </citation>
    <scope>NUCLEOTIDE SEQUENCE [LARGE SCALE GENOMIC DNA]</scope>
    <source>
        <strain evidence="5">Cupriavidus taiwanensis LMG 19425</strain>
    </source>
</reference>
<evidence type="ECO:0000256" key="3">
    <source>
        <dbReference type="ARBA" id="ARBA00022679"/>
    </source>
</evidence>
<dbReference type="SUPFAM" id="SSF53448">
    <property type="entry name" value="Nucleotide-diphospho-sugar transferases"/>
    <property type="match status" value="1"/>
</dbReference>
<protein>
    <submittedName>
        <fullName evidence="5">dTDP-rhamnosyl transferase RfbF</fullName>
    </submittedName>
</protein>
<dbReference type="PANTHER" id="PTHR43179:SF12">
    <property type="entry name" value="GALACTOFURANOSYLTRANSFERASE GLFT2"/>
    <property type="match status" value="1"/>
</dbReference>
<dbReference type="InterPro" id="IPR029044">
    <property type="entry name" value="Nucleotide-diphossugar_trans"/>
</dbReference>
<dbReference type="AlphaFoldDB" id="A0A375IBC7"/>
<proteinExistence type="inferred from homology"/>
<organism evidence="5 6">
    <name type="scientific">Cupriavidus taiwanensis</name>
    <dbReference type="NCBI Taxonomy" id="164546"/>
    <lineage>
        <taxon>Bacteria</taxon>
        <taxon>Pseudomonadati</taxon>
        <taxon>Pseudomonadota</taxon>
        <taxon>Betaproteobacteria</taxon>
        <taxon>Burkholderiales</taxon>
        <taxon>Burkholderiaceae</taxon>
        <taxon>Cupriavidus</taxon>
    </lineage>
</organism>
<feature type="domain" description="Glycosyltransferase 2-like" evidence="4">
    <location>
        <begin position="26"/>
        <end position="144"/>
    </location>
</feature>
<dbReference type="InterPro" id="IPR006446">
    <property type="entry name" value="RhaTrfase"/>
</dbReference>
<dbReference type="RefSeq" id="WP_115661415.1">
    <property type="nucleotide sequence ID" value="NZ_LT991976.1"/>
</dbReference>
<dbReference type="Pfam" id="PF00535">
    <property type="entry name" value="Glycos_transf_2"/>
    <property type="match status" value="1"/>
</dbReference>
<dbReference type="Gene3D" id="3.90.550.10">
    <property type="entry name" value="Spore Coat Polysaccharide Biosynthesis Protein SpsA, Chain A"/>
    <property type="match status" value="1"/>
</dbReference>
<comment type="similarity">
    <text evidence="1">Belongs to the glycosyltransferase 2 family.</text>
</comment>
<dbReference type="NCBIfam" id="TIGR01556">
    <property type="entry name" value="rhamnosyltran"/>
    <property type="match status" value="1"/>
</dbReference>
<name>A0A375IBC7_9BURK</name>
<gene>
    <name evidence="5" type="ORF">CT19425_30602</name>
</gene>
<evidence type="ECO:0000313" key="6">
    <source>
        <dbReference type="Proteomes" id="UP000255505"/>
    </source>
</evidence>
<dbReference type="PANTHER" id="PTHR43179">
    <property type="entry name" value="RHAMNOSYLTRANSFERASE WBBL"/>
    <property type="match status" value="1"/>
</dbReference>
<dbReference type="GO" id="GO:0016757">
    <property type="term" value="F:glycosyltransferase activity"/>
    <property type="evidence" value="ECO:0007669"/>
    <property type="project" value="UniProtKB-KW"/>
</dbReference>
<dbReference type="EMBL" id="LT991976">
    <property type="protein sequence ID" value="SPK71378.1"/>
    <property type="molecule type" value="Genomic_DNA"/>
</dbReference>
<dbReference type="CDD" id="cd02526">
    <property type="entry name" value="GT2_RfbF_like"/>
    <property type="match status" value="1"/>
</dbReference>
<evidence type="ECO:0000313" key="5">
    <source>
        <dbReference type="EMBL" id="SPK71378.1"/>
    </source>
</evidence>
<evidence type="ECO:0000256" key="2">
    <source>
        <dbReference type="ARBA" id="ARBA00022676"/>
    </source>
</evidence>
<sequence>MATDLQARGTGAVNTAHEQAGGVAAVVITYNPDGEVLPRLLDRCAAQVARIIVVDNGTTAVDVPALCRPFVARCPITFVPLGTNLGIAAAQNRGIEVAKAAGAEYVLLLDHDSVPADNMVAALRQADRQLRDAGVEVGAVGAVTHDRRTGTTSKVVRMVHGRVQRLASQTSEPYIEADFLIASGTMIAISVLERHGMMNEGYFIDHVDTEWCLRVKARGMRLFAIPRARLEHALGDHVVRVWLGRWREVPVHSPARDYYMFRNTVRMLLTTPMSLAWRITHVFRLSQFAVFFGLGMSPRLKRIRLMTRGIIDGVKGRGGALVDARPGRGSNR</sequence>
<dbReference type="InterPro" id="IPR001173">
    <property type="entry name" value="Glyco_trans_2-like"/>
</dbReference>
<keyword evidence="2" id="KW-0328">Glycosyltransferase</keyword>
<keyword evidence="3 5" id="KW-0808">Transferase</keyword>
<dbReference type="Proteomes" id="UP000255505">
    <property type="component" value="Chromosome I"/>
</dbReference>
<accession>A0A375IBC7</accession>
<evidence type="ECO:0000256" key="1">
    <source>
        <dbReference type="ARBA" id="ARBA00006739"/>
    </source>
</evidence>
<evidence type="ECO:0000259" key="4">
    <source>
        <dbReference type="Pfam" id="PF00535"/>
    </source>
</evidence>